<keyword evidence="2" id="KW-0238">DNA-binding</keyword>
<dbReference type="GO" id="GO:0003700">
    <property type="term" value="F:DNA-binding transcription factor activity"/>
    <property type="evidence" value="ECO:0007669"/>
    <property type="project" value="InterPro"/>
</dbReference>
<name>A0A4D7CST9_9ENTE</name>
<dbReference type="CDD" id="cd05013">
    <property type="entry name" value="SIS_RpiR"/>
    <property type="match status" value="1"/>
</dbReference>
<dbReference type="InterPro" id="IPR046348">
    <property type="entry name" value="SIS_dom_sf"/>
</dbReference>
<dbReference type="OrthoDB" id="1648815at2"/>
<proteinExistence type="predicted"/>
<dbReference type="Pfam" id="PF01380">
    <property type="entry name" value="SIS"/>
    <property type="match status" value="1"/>
</dbReference>
<dbReference type="PROSITE" id="PS51464">
    <property type="entry name" value="SIS"/>
    <property type="match status" value="1"/>
</dbReference>
<dbReference type="EMBL" id="CP039712">
    <property type="protein sequence ID" value="QCI87239.1"/>
    <property type="molecule type" value="Genomic_DNA"/>
</dbReference>
<dbReference type="GO" id="GO:1901135">
    <property type="term" value="P:carbohydrate derivative metabolic process"/>
    <property type="evidence" value="ECO:0007669"/>
    <property type="project" value="InterPro"/>
</dbReference>
<dbReference type="InterPro" id="IPR009057">
    <property type="entry name" value="Homeodomain-like_sf"/>
</dbReference>
<dbReference type="KEGG" id="vao:FA707_09990"/>
<keyword evidence="5" id="KW-1185">Reference proteome</keyword>
<dbReference type="GO" id="GO:0097367">
    <property type="term" value="F:carbohydrate derivative binding"/>
    <property type="evidence" value="ECO:0007669"/>
    <property type="project" value="InterPro"/>
</dbReference>
<dbReference type="InterPro" id="IPR000281">
    <property type="entry name" value="HTH_RpiR"/>
</dbReference>
<dbReference type="PROSITE" id="PS51071">
    <property type="entry name" value="HTH_RPIR"/>
    <property type="match status" value="1"/>
</dbReference>
<sequence>MNILQIIENKYLDFSIKEKKIADYLLQNAEEVKNINISVLAKETGSSPATITRFSKKVGVDSFVELKMLLNSHKVEDSNAETINETEIANEILKYYTKVIEETKARVDYKKLEEAVNLIRGARNVYIYGLGNSGLTAQEFSYRLMRMGLSAKEIVDPHIMLMNDAIIESTDVIIVISSSGETPEIIKALTNTNSSKSKIISLTSFSKSTLADISDIVLLSYYSRFINNERFVNSQFATIYVVDIITTLLLDIPEYREKMNKTIEVVTK</sequence>
<reference evidence="4 5" key="1">
    <citation type="submission" date="2019-04" db="EMBL/GenBank/DDBJ databases">
        <title>Vagococcus sp. nov., isolated from faeces of yaks (Bos grunniens).</title>
        <authorList>
            <person name="Ge Y."/>
        </authorList>
    </citation>
    <scope>NUCLEOTIDE SEQUENCE [LARGE SCALE GENOMIC DNA]</scope>
    <source>
        <strain evidence="4 5">MN-17</strain>
    </source>
</reference>
<evidence type="ECO:0000256" key="1">
    <source>
        <dbReference type="ARBA" id="ARBA00023015"/>
    </source>
</evidence>
<accession>A0A4D7CST9</accession>
<gene>
    <name evidence="4" type="ORF">FA707_09990</name>
</gene>
<dbReference type="GO" id="GO:0003677">
    <property type="term" value="F:DNA binding"/>
    <property type="evidence" value="ECO:0007669"/>
    <property type="project" value="UniProtKB-KW"/>
</dbReference>
<keyword evidence="1" id="KW-0805">Transcription regulation</keyword>
<dbReference type="InterPro" id="IPR035472">
    <property type="entry name" value="RpiR-like_SIS"/>
</dbReference>
<dbReference type="Pfam" id="PF01418">
    <property type="entry name" value="HTH_6"/>
    <property type="match status" value="1"/>
</dbReference>
<dbReference type="InterPro" id="IPR036388">
    <property type="entry name" value="WH-like_DNA-bd_sf"/>
</dbReference>
<dbReference type="RefSeq" id="WP_136954061.1">
    <property type="nucleotide sequence ID" value="NZ_CP039712.1"/>
</dbReference>
<dbReference type="PANTHER" id="PTHR30514:SF21">
    <property type="entry name" value="RPIR-FAMILY TRANSCRIPTIONAL REGULATOR"/>
    <property type="match status" value="1"/>
</dbReference>
<keyword evidence="3" id="KW-0804">Transcription</keyword>
<dbReference type="InterPro" id="IPR047640">
    <property type="entry name" value="RpiR-like"/>
</dbReference>
<evidence type="ECO:0000256" key="3">
    <source>
        <dbReference type="ARBA" id="ARBA00023163"/>
    </source>
</evidence>
<dbReference type="SUPFAM" id="SSF53697">
    <property type="entry name" value="SIS domain"/>
    <property type="match status" value="1"/>
</dbReference>
<organism evidence="4 5">
    <name type="scientific">Vagococcus zengguangii</name>
    <dbReference type="NCBI Taxonomy" id="2571750"/>
    <lineage>
        <taxon>Bacteria</taxon>
        <taxon>Bacillati</taxon>
        <taxon>Bacillota</taxon>
        <taxon>Bacilli</taxon>
        <taxon>Lactobacillales</taxon>
        <taxon>Enterococcaceae</taxon>
        <taxon>Vagococcus</taxon>
    </lineage>
</organism>
<protein>
    <submittedName>
        <fullName evidence="4">MurR/RpiR family transcriptional regulator</fullName>
    </submittedName>
</protein>
<evidence type="ECO:0000256" key="2">
    <source>
        <dbReference type="ARBA" id="ARBA00023125"/>
    </source>
</evidence>
<dbReference type="InterPro" id="IPR001347">
    <property type="entry name" value="SIS_dom"/>
</dbReference>
<evidence type="ECO:0000313" key="5">
    <source>
        <dbReference type="Proteomes" id="UP000298615"/>
    </source>
</evidence>
<dbReference type="Proteomes" id="UP000298615">
    <property type="component" value="Chromosome"/>
</dbReference>
<dbReference type="AlphaFoldDB" id="A0A4D7CST9"/>
<dbReference type="PANTHER" id="PTHR30514">
    <property type="entry name" value="GLUCOKINASE"/>
    <property type="match status" value="1"/>
</dbReference>
<dbReference type="Gene3D" id="3.40.50.10490">
    <property type="entry name" value="Glucose-6-phosphate isomerase like protein, domain 1"/>
    <property type="match status" value="1"/>
</dbReference>
<dbReference type="SUPFAM" id="SSF46689">
    <property type="entry name" value="Homeodomain-like"/>
    <property type="match status" value="1"/>
</dbReference>
<dbReference type="Gene3D" id="1.10.10.10">
    <property type="entry name" value="Winged helix-like DNA-binding domain superfamily/Winged helix DNA-binding domain"/>
    <property type="match status" value="1"/>
</dbReference>
<evidence type="ECO:0000313" key="4">
    <source>
        <dbReference type="EMBL" id="QCI87239.1"/>
    </source>
</evidence>